<dbReference type="InterPro" id="IPR050109">
    <property type="entry name" value="HTH-type_TetR-like_transc_reg"/>
</dbReference>
<dbReference type="AlphaFoldDB" id="A0A7X0RTS6"/>
<organism evidence="6 7">
    <name type="scientific">Cohnella nanjingensis</name>
    <dbReference type="NCBI Taxonomy" id="1387779"/>
    <lineage>
        <taxon>Bacteria</taxon>
        <taxon>Bacillati</taxon>
        <taxon>Bacillota</taxon>
        <taxon>Bacilli</taxon>
        <taxon>Bacillales</taxon>
        <taxon>Paenibacillaceae</taxon>
        <taxon>Cohnella</taxon>
    </lineage>
</organism>
<keyword evidence="7" id="KW-1185">Reference proteome</keyword>
<dbReference type="Gene3D" id="1.10.357.10">
    <property type="entry name" value="Tetracycline Repressor, domain 2"/>
    <property type="match status" value="1"/>
</dbReference>
<evidence type="ECO:0000256" key="1">
    <source>
        <dbReference type="ARBA" id="ARBA00023015"/>
    </source>
</evidence>
<evidence type="ECO:0000313" key="6">
    <source>
        <dbReference type="EMBL" id="MBB6672034.1"/>
    </source>
</evidence>
<dbReference type="InterPro" id="IPR023772">
    <property type="entry name" value="DNA-bd_HTH_TetR-type_CS"/>
</dbReference>
<proteinExistence type="predicted"/>
<evidence type="ECO:0000256" key="3">
    <source>
        <dbReference type="ARBA" id="ARBA00023163"/>
    </source>
</evidence>
<dbReference type="PROSITE" id="PS50977">
    <property type="entry name" value="HTH_TETR_2"/>
    <property type="match status" value="1"/>
</dbReference>
<dbReference type="PANTHER" id="PTHR30055">
    <property type="entry name" value="HTH-TYPE TRANSCRIPTIONAL REGULATOR RUTR"/>
    <property type="match status" value="1"/>
</dbReference>
<keyword evidence="2 4" id="KW-0238">DNA-binding</keyword>
<accession>A0A7X0RTS6</accession>
<keyword evidence="3" id="KW-0804">Transcription</keyword>
<dbReference type="InterPro" id="IPR009057">
    <property type="entry name" value="Homeodomain-like_sf"/>
</dbReference>
<dbReference type="PROSITE" id="PS01081">
    <property type="entry name" value="HTH_TETR_1"/>
    <property type="match status" value="1"/>
</dbReference>
<dbReference type="GO" id="GO:0000976">
    <property type="term" value="F:transcription cis-regulatory region binding"/>
    <property type="evidence" value="ECO:0007669"/>
    <property type="project" value="TreeGrafter"/>
</dbReference>
<sequence length="196" mass="21690">MSHDQILTRDAILDAAEQVLRRYGPEKTSVVDIAKALNVSHGTLYRHFASKAALREAVTERWLDASISAPLEAIVHRTDGSAADRLRSWMEALIQAKRTYLAQDAEMFAMYTAVTVESVAVIHAHVDHLVRQMAQIVEGGMRSGEFKAGRPEDVARALFSATARFHHPAHAQEWLSGTMDADFEAVWRLLLSGLAA</sequence>
<dbReference type="GO" id="GO:0003700">
    <property type="term" value="F:DNA-binding transcription factor activity"/>
    <property type="evidence" value="ECO:0007669"/>
    <property type="project" value="TreeGrafter"/>
</dbReference>
<dbReference type="RefSeq" id="WP_185143503.1">
    <property type="nucleotide sequence ID" value="NZ_JACJVP010000024.1"/>
</dbReference>
<dbReference type="PRINTS" id="PR00455">
    <property type="entry name" value="HTHTETR"/>
</dbReference>
<dbReference type="InterPro" id="IPR036271">
    <property type="entry name" value="Tet_transcr_reg_TetR-rel_C_sf"/>
</dbReference>
<dbReference type="Pfam" id="PF17935">
    <property type="entry name" value="TetR_C_27"/>
    <property type="match status" value="1"/>
</dbReference>
<dbReference type="SUPFAM" id="SSF48498">
    <property type="entry name" value="Tetracyclin repressor-like, C-terminal domain"/>
    <property type="match status" value="1"/>
</dbReference>
<protein>
    <submittedName>
        <fullName evidence="6">TetR family transcriptional regulator</fullName>
    </submittedName>
</protein>
<dbReference type="SUPFAM" id="SSF46689">
    <property type="entry name" value="Homeodomain-like"/>
    <property type="match status" value="1"/>
</dbReference>
<dbReference type="EMBL" id="JACJVP010000024">
    <property type="protein sequence ID" value="MBB6672034.1"/>
    <property type="molecule type" value="Genomic_DNA"/>
</dbReference>
<evidence type="ECO:0000313" key="7">
    <source>
        <dbReference type="Proteomes" id="UP000547209"/>
    </source>
</evidence>
<comment type="caution">
    <text evidence="6">The sequence shown here is derived from an EMBL/GenBank/DDBJ whole genome shotgun (WGS) entry which is preliminary data.</text>
</comment>
<feature type="DNA-binding region" description="H-T-H motif" evidence="4">
    <location>
        <begin position="29"/>
        <end position="48"/>
    </location>
</feature>
<evidence type="ECO:0000259" key="5">
    <source>
        <dbReference type="PROSITE" id="PS50977"/>
    </source>
</evidence>
<dbReference type="PANTHER" id="PTHR30055:SF151">
    <property type="entry name" value="TRANSCRIPTIONAL REGULATORY PROTEIN"/>
    <property type="match status" value="1"/>
</dbReference>
<dbReference type="InterPro" id="IPR001647">
    <property type="entry name" value="HTH_TetR"/>
</dbReference>
<evidence type="ECO:0000256" key="2">
    <source>
        <dbReference type="ARBA" id="ARBA00023125"/>
    </source>
</evidence>
<dbReference type="Proteomes" id="UP000547209">
    <property type="component" value="Unassembled WGS sequence"/>
</dbReference>
<dbReference type="Pfam" id="PF00440">
    <property type="entry name" value="TetR_N"/>
    <property type="match status" value="1"/>
</dbReference>
<gene>
    <name evidence="6" type="ORF">H7C19_15245</name>
</gene>
<name>A0A7X0RTS6_9BACL</name>
<dbReference type="InterPro" id="IPR041478">
    <property type="entry name" value="TetR_C_27"/>
</dbReference>
<feature type="domain" description="HTH tetR-type" evidence="5">
    <location>
        <begin position="6"/>
        <end position="66"/>
    </location>
</feature>
<evidence type="ECO:0000256" key="4">
    <source>
        <dbReference type="PROSITE-ProRule" id="PRU00335"/>
    </source>
</evidence>
<keyword evidence="1" id="KW-0805">Transcription regulation</keyword>
<reference evidence="6 7" key="1">
    <citation type="submission" date="2020-08" db="EMBL/GenBank/DDBJ databases">
        <title>Cohnella phylogeny.</title>
        <authorList>
            <person name="Dunlap C."/>
        </authorList>
    </citation>
    <scope>NUCLEOTIDE SEQUENCE [LARGE SCALE GENOMIC DNA]</scope>
    <source>
        <strain evidence="6 7">DSM 28246</strain>
    </source>
</reference>